<proteinExistence type="predicted"/>
<sequence length="794" mass="88932">MESLTSRRAPSPCSTIPVTERGEDTISTVSCPGTEDNNKTTHTADSDPRTLFTLRNNISEDCTRKDGIKSQMSVTRRPSNFQHGIDPVEMPKSVWTKNRKRAFLYFLSIHFIPVAITLVLFWLYLDGFQWRASDIQLKTLLFAAKLHESLIVVSLGDILFHRIRYNLLTSRGVSFGLLVSPFHVSNPWSLFQAPFMASAGFIFETAPELLTILLIVLVSVLALLAAPSSGVLMIPRYDWWQIHNDQDAMARFKKQDLDDAIYIGAPFEDLFPLLIDGGFGPDSARDARLDTPSFSDRFEHILSGLDQILVDGSLRANANVTVVDGATVDSFALAYQEASLDDCEAKTCQNIASIRNTTVDEVHAEHIDCLDILCQSVAVQATSPLAIVTQKLFDRYRTWMAESSNMFMIAAQSLDSKEADLIWRQPSVSMQCSTVLHDGQNKILPISFQNWGSFPNFSISPDDSLLERLKEIEDQSSPLTIYTDISRLLPHRVTASTALLMYGGMYGGSQALNPATYLCLVDARWIESHVWFTAPYATIMRSGISMESVQATPGLNTSTAATSPVIKITDEYANSLDTNLVVSSTYNESPGSAAKNSPFDFIQRYCSRSVAYHLRPKCSILAHTLYMTDSLRRTQSTFRYHASKGLRESDNISLEPNKWTKLDYRLYQQLHAYKFEGSIIKLSMTVLLIHMMLVYAHVLLLVVGDGWCSRAWSELGELMALAILTQPSPLLKNAGGGIRNWQTWKLRTFVREVTSEGRLELVLKETVGSPQAMMELEDRQEKTLVEPEANRKYG</sequence>
<keyword evidence="2" id="KW-0812">Transmembrane</keyword>
<protein>
    <submittedName>
        <fullName evidence="3">Uncharacterized protein</fullName>
    </submittedName>
</protein>
<reference evidence="3 4" key="1">
    <citation type="submission" date="2024-03" db="EMBL/GenBank/DDBJ databases">
        <title>A high-quality draft genome sequence of Diaporthe vaccinii, a causative agent of upright dieback and viscid rot disease in cranberry plants.</title>
        <authorList>
            <person name="Sarrasin M."/>
            <person name="Lang B.F."/>
            <person name="Burger G."/>
        </authorList>
    </citation>
    <scope>NUCLEOTIDE SEQUENCE [LARGE SCALE GENOMIC DNA]</scope>
    <source>
        <strain evidence="3 4">IS7</strain>
    </source>
</reference>
<accession>A0ABR4EVD9</accession>
<organism evidence="3 4">
    <name type="scientific">Diaporthe vaccinii</name>
    <dbReference type="NCBI Taxonomy" id="105482"/>
    <lineage>
        <taxon>Eukaryota</taxon>
        <taxon>Fungi</taxon>
        <taxon>Dikarya</taxon>
        <taxon>Ascomycota</taxon>
        <taxon>Pezizomycotina</taxon>
        <taxon>Sordariomycetes</taxon>
        <taxon>Sordariomycetidae</taxon>
        <taxon>Diaporthales</taxon>
        <taxon>Diaporthaceae</taxon>
        <taxon>Diaporthe</taxon>
        <taxon>Diaporthe eres species complex</taxon>
    </lineage>
</organism>
<keyword evidence="2" id="KW-0472">Membrane</keyword>
<feature type="transmembrane region" description="Helical" evidence="2">
    <location>
        <begin position="140"/>
        <end position="160"/>
    </location>
</feature>
<feature type="compositionally biased region" description="Basic and acidic residues" evidence="1">
    <location>
        <begin position="36"/>
        <end position="46"/>
    </location>
</feature>
<evidence type="ECO:0000313" key="4">
    <source>
        <dbReference type="Proteomes" id="UP001600888"/>
    </source>
</evidence>
<dbReference type="EMBL" id="JBAWTH010000024">
    <property type="protein sequence ID" value="KAL2286409.1"/>
    <property type="molecule type" value="Genomic_DNA"/>
</dbReference>
<evidence type="ECO:0000313" key="3">
    <source>
        <dbReference type="EMBL" id="KAL2286409.1"/>
    </source>
</evidence>
<gene>
    <name evidence="3" type="ORF">FJTKL_06795</name>
</gene>
<feature type="transmembrane region" description="Helical" evidence="2">
    <location>
        <begin position="211"/>
        <end position="234"/>
    </location>
</feature>
<dbReference type="Proteomes" id="UP001600888">
    <property type="component" value="Unassembled WGS sequence"/>
</dbReference>
<feature type="transmembrane region" description="Helical" evidence="2">
    <location>
        <begin position="682"/>
        <end position="703"/>
    </location>
</feature>
<evidence type="ECO:0000256" key="2">
    <source>
        <dbReference type="SAM" id="Phobius"/>
    </source>
</evidence>
<feature type="compositionally biased region" description="Polar residues" evidence="1">
    <location>
        <begin position="1"/>
        <end position="17"/>
    </location>
</feature>
<feature type="transmembrane region" description="Helical" evidence="2">
    <location>
        <begin position="102"/>
        <end position="125"/>
    </location>
</feature>
<evidence type="ECO:0000256" key="1">
    <source>
        <dbReference type="SAM" id="MobiDB-lite"/>
    </source>
</evidence>
<comment type="caution">
    <text evidence="3">The sequence shown here is derived from an EMBL/GenBank/DDBJ whole genome shotgun (WGS) entry which is preliminary data.</text>
</comment>
<name>A0ABR4EVD9_9PEZI</name>
<keyword evidence="4" id="KW-1185">Reference proteome</keyword>
<keyword evidence="2" id="KW-1133">Transmembrane helix</keyword>
<feature type="region of interest" description="Disordered" evidence="1">
    <location>
        <begin position="1"/>
        <end position="46"/>
    </location>
</feature>